<evidence type="ECO:0000256" key="2">
    <source>
        <dbReference type="SAM" id="SignalP"/>
    </source>
</evidence>
<evidence type="ECO:0000256" key="1">
    <source>
        <dbReference type="SAM" id="MobiDB-lite"/>
    </source>
</evidence>
<name>A0A928V109_9GAMM</name>
<evidence type="ECO:0000313" key="3">
    <source>
        <dbReference type="EMBL" id="MBE8716821.1"/>
    </source>
</evidence>
<gene>
    <name evidence="3" type="ORF">C4F51_06410</name>
</gene>
<feature type="chain" id="PRO_5037689782" evidence="2">
    <location>
        <begin position="23"/>
        <end position="93"/>
    </location>
</feature>
<dbReference type="AlphaFoldDB" id="A0A928V109"/>
<sequence length="93" mass="10153">MCFSLRLMSVVLFFGLAAPVFAETENAASSTTAQAQPVQQDAEKADDQPAKKKGSRLRFRDGPVCMCADGLTENDIMASQKRNSKKLEALQKN</sequence>
<feature type="signal peptide" evidence="2">
    <location>
        <begin position="1"/>
        <end position="22"/>
    </location>
</feature>
<keyword evidence="2" id="KW-0732">Signal</keyword>
<evidence type="ECO:0000313" key="4">
    <source>
        <dbReference type="Proteomes" id="UP000652567"/>
    </source>
</evidence>
<feature type="compositionally biased region" description="Low complexity" evidence="1">
    <location>
        <begin position="26"/>
        <end position="36"/>
    </location>
</feature>
<reference evidence="3" key="1">
    <citation type="submission" date="2018-07" db="EMBL/GenBank/DDBJ databases">
        <title>Genome assembly of strain Ka43.</title>
        <authorList>
            <person name="Kukolya J."/>
            <person name="Nagy I."/>
            <person name="Horvath B."/>
            <person name="Toth A."/>
        </authorList>
    </citation>
    <scope>NUCLEOTIDE SEQUENCE</scope>
    <source>
        <strain evidence="3">KB43</strain>
    </source>
</reference>
<feature type="compositionally biased region" description="Basic and acidic residues" evidence="1">
    <location>
        <begin position="41"/>
        <end position="50"/>
    </location>
</feature>
<proteinExistence type="predicted"/>
<accession>A0A928V109</accession>
<protein>
    <submittedName>
        <fullName evidence="3">Uncharacterized protein</fullName>
    </submittedName>
</protein>
<keyword evidence="4" id="KW-1185">Reference proteome</keyword>
<feature type="region of interest" description="Disordered" evidence="1">
    <location>
        <begin position="26"/>
        <end position="57"/>
    </location>
</feature>
<organism evidence="3 4">
    <name type="scientific">Cellvibrio polysaccharolyticus</name>
    <dbReference type="NCBI Taxonomy" id="2082724"/>
    <lineage>
        <taxon>Bacteria</taxon>
        <taxon>Pseudomonadati</taxon>
        <taxon>Pseudomonadota</taxon>
        <taxon>Gammaproteobacteria</taxon>
        <taxon>Cellvibrionales</taxon>
        <taxon>Cellvibrionaceae</taxon>
        <taxon>Cellvibrio</taxon>
    </lineage>
</organism>
<comment type="caution">
    <text evidence="3">The sequence shown here is derived from an EMBL/GenBank/DDBJ whole genome shotgun (WGS) entry which is preliminary data.</text>
</comment>
<dbReference type="EMBL" id="PRDL01000001">
    <property type="protein sequence ID" value="MBE8716821.1"/>
    <property type="molecule type" value="Genomic_DNA"/>
</dbReference>
<dbReference type="Proteomes" id="UP000652567">
    <property type="component" value="Unassembled WGS sequence"/>
</dbReference>